<reference evidence="1" key="1">
    <citation type="submission" date="2020-08" db="EMBL/GenBank/DDBJ databases">
        <title>Multicomponent nature underlies the extraordinary mechanical properties of spider dragline silk.</title>
        <authorList>
            <person name="Kono N."/>
            <person name="Nakamura H."/>
            <person name="Mori M."/>
            <person name="Yoshida Y."/>
            <person name="Ohtoshi R."/>
            <person name="Malay A.D."/>
            <person name="Moran D.A.P."/>
            <person name="Tomita M."/>
            <person name="Numata K."/>
            <person name="Arakawa K."/>
        </authorList>
    </citation>
    <scope>NUCLEOTIDE SEQUENCE</scope>
</reference>
<evidence type="ECO:0000313" key="1">
    <source>
        <dbReference type="EMBL" id="GFT52765.1"/>
    </source>
</evidence>
<sequence>MVLIILPLLQVQERMIIIRLVSFPHVMDIRMIILSPSPKQKLILSVKNASCVYEMDDPQNIATSTSARKDVDEWIGALFPYEYKDNHIITFSYIRINLICNERLLVIKG</sequence>
<dbReference type="Proteomes" id="UP000887013">
    <property type="component" value="Unassembled WGS sequence"/>
</dbReference>
<organism evidence="1 2">
    <name type="scientific">Nephila pilipes</name>
    <name type="common">Giant wood spider</name>
    <name type="synonym">Nephila maculata</name>
    <dbReference type="NCBI Taxonomy" id="299642"/>
    <lineage>
        <taxon>Eukaryota</taxon>
        <taxon>Metazoa</taxon>
        <taxon>Ecdysozoa</taxon>
        <taxon>Arthropoda</taxon>
        <taxon>Chelicerata</taxon>
        <taxon>Arachnida</taxon>
        <taxon>Araneae</taxon>
        <taxon>Araneomorphae</taxon>
        <taxon>Entelegynae</taxon>
        <taxon>Araneoidea</taxon>
        <taxon>Nephilidae</taxon>
        <taxon>Nephila</taxon>
    </lineage>
</organism>
<protein>
    <submittedName>
        <fullName evidence="1">Uncharacterized protein</fullName>
    </submittedName>
</protein>
<dbReference type="AlphaFoldDB" id="A0A8X6P9A5"/>
<evidence type="ECO:0000313" key="2">
    <source>
        <dbReference type="Proteomes" id="UP000887013"/>
    </source>
</evidence>
<name>A0A8X6P9A5_NEPPI</name>
<accession>A0A8X6P9A5</accession>
<proteinExistence type="predicted"/>
<gene>
    <name evidence="1" type="ORF">NPIL_645941</name>
</gene>
<comment type="caution">
    <text evidence="1">The sequence shown here is derived from an EMBL/GenBank/DDBJ whole genome shotgun (WGS) entry which is preliminary data.</text>
</comment>
<dbReference type="EMBL" id="BMAW01065963">
    <property type="protein sequence ID" value="GFT52765.1"/>
    <property type="molecule type" value="Genomic_DNA"/>
</dbReference>
<keyword evidence="2" id="KW-1185">Reference proteome</keyword>